<dbReference type="STRING" id="1250231.SAMN04488552_1188"/>
<keyword evidence="3" id="KW-0328">Glycosyltransferase</keyword>
<dbReference type="SUPFAM" id="SSF53448">
    <property type="entry name" value="Nucleotide-diphospho-sugar transferases"/>
    <property type="match status" value="1"/>
</dbReference>
<accession>A0A1H1M802</accession>
<gene>
    <name evidence="7" type="ORF">SAMN04488552_1188</name>
</gene>
<evidence type="ECO:0000313" key="8">
    <source>
        <dbReference type="Proteomes" id="UP000198858"/>
    </source>
</evidence>
<sequence length="228" mass="26446">MISIIIPVYNEEDQLPKLLRHLEASSSGKISEIIVVDGGSIDNTAAIVKDHPKVLYIPSEKGRAVQMNTGAKIASSEILYFLHADSIPPENFDSLIVEEIQNGNKAGCFQMKFDKDHWWLNLMGYFTKVNHISCRGGDQSLFVNRELFNELKGFDENYRVYEDNEFIKRLYDTGNFIVIKSWITTSARLYDKMGVWNTQRLFLEIYWKKRRGASAKELYNHYYKRVNS</sequence>
<proteinExistence type="predicted"/>
<organism evidence="7 8">
    <name type="scientific">Christiangramia echinicola</name>
    <dbReference type="NCBI Taxonomy" id="279359"/>
    <lineage>
        <taxon>Bacteria</taxon>
        <taxon>Pseudomonadati</taxon>
        <taxon>Bacteroidota</taxon>
        <taxon>Flavobacteriia</taxon>
        <taxon>Flavobacteriales</taxon>
        <taxon>Flavobacteriaceae</taxon>
        <taxon>Christiangramia</taxon>
    </lineage>
</organism>
<dbReference type="InterPro" id="IPR001173">
    <property type="entry name" value="Glyco_trans_2-like"/>
</dbReference>
<keyword evidence="4" id="KW-0808">Transferase</keyword>
<dbReference type="GO" id="GO:0016757">
    <property type="term" value="F:glycosyltransferase activity"/>
    <property type="evidence" value="ECO:0007669"/>
    <property type="project" value="UniProtKB-KW"/>
</dbReference>
<reference evidence="7 8" key="1">
    <citation type="submission" date="2016-10" db="EMBL/GenBank/DDBJ databases">
        <authorList>
            <person name="Varghese N."/>
            <person name="Submissions S."/>
        </authorList>
    </citation>
    <scope>NUCLEOTIDE SEQUENCE [LARGE SCALE GENOMIC DNA]</scope>
    <source>
        <strain evidence="7 8">Mar_2010_102</strain>
    </source>
</reference>
<dbReference type="PANTHER" id="PTHR43646">
    <property type="entry name" value="GLYCOSYLTRANSFERASE"/>
    <property type="match status" value="1"/>
</dbReference>
<dbReference type="CDD" id="cd02522">
    <property type="entry name" value="GT_2_like_a"/>
    <property type="match status" value="1"/>
</dbReference>
<dbReference type="GO" id="GO:0005886">
    <property type="term" value="C:plasma membrane"/>
    <property type="evidence" value="ECO:0007669"/>
    <property type="project" value="UniProtKB-SubCell"/>
</dbReference>
<name>A0A1H1M802_9FLAO</name>
<protein>
    <recommendedName>
        <fullName evidence="6">Glycosyltransferase 2-like domain-containing protein</fullName>
    </recommendedName>
</protein>
<dbReference type="EMBL" id="LT629745">
    <property type="protein sequence ID" value="SDR82757.1"/>
    <property type="molecule type" value="Genomic_DNA"/>
</dbReference>
<dbReference type="InterPro" id="IPR029044">
    <property type="entry name" value="Nucleotide-diphossugar_trans"/>
</dbReference>
<evidence type="ECO:0000313" key="7">
    <source>
        <dbReference type="EMBL" id="SDR82757.1"/>
    </source>
</evidence>
<keyword evidence="8" id="KW-1185">Reference proteome</keyword>
<keyword evidence="5" id="KW-0472">Membrane</keyword>
<comment type="subcellular location">
    <subcellularLocation>
        <location evidence="1">Cell membrane</location>
    </subcellularLocation>
</comment>
<evidence type="ECO:0000256" key="2">
    <source>
        <dbReference type="ARBA" id="ARBA00022475"/>
    </source>
</evidence>
<dbReference type="PANTHER" id="PTHR43646:SF2">
    <property type="entry name" value="GLYCOSYLTRANSFERASE 2-LIKE DOMAIN-CONTAINING PROTEIN"/>
    <property type="match status" value="1"/>
</dbReference>
<dbReference type="InterPro" id="IPR026461">
    <property type="entry name" value="Trfase_2_rSAM/seldom_assoc"/>
</dbReference>
<dbReference type="NCBIfam" id="TIGR04283">
    <property type="entry name" value="glyco_like_mftF"/>
    <property type="match status" value="1"/>
</dbReference>
<evidence type="ECO:0000256" key="4">
    <source>
        <dbReference type="ARBA" id="ARBA00022679"/>
    </source>
</evidence>
<dbReference type="AlphaFoldDB" id="A0A1H1M802"/>
<keyword evidence="2" id="KW-1003">Cell membrane</keyword>
<evidence type="ECO:0000256" key="1">
    <source>
        <dbReference type="ARBA" id="ARBA00004236"/>
    </source>
</evidence>
<dbReference type="Proteomes" id="UP000198858">
    <property type="component" value="Chromosome I"/>
</dbReference>
<feature type="domain" description="Glycosyltransferase 2-like" evidence="6">
    <location>
        <begin position="3"/>
        <end position="113"/>
    </location>
</feature>
<dbReference type="RefSeq" id="WP_089661679.1">
    <property type="nucleotide sequence ID" value="NZ_LT629745.1"/>
</dbReference>
<evidence type="ECO:0000259" key="6">
    <source>
        <dbReference type="Pfam" id="PF00535"/>
    </source>
</evidence>
<dbReference type="Pfam" id="PF00535">
    <property type="entry name" value="Glycos_transf_2"/>
    <property type="match status" value="1"/>
</dbReference>
<evidence type="ECO:0000256" key="3">
    <source>
        <dbReference type="ARBA" id="ARBA00022676"/>
    </source>
</evidence>
<evidence type="ECO:0000256" key="5">
    <source>
        <dbReference type="ARBA" id="ARBA00023136"/>
    </source>
</evidence>
<dbReference type="Gene3D" id="3.90.550.10">
    <property type="entry name" value="Spore Coat Polysaccharide Biosynthesis Protein SpsA, Chain A"/>
    <property type="match status" value="1"/>
</dbReference>